<dbReference type="OMA" id="FDQRCRE"/>
<dbReference type="OrthoDB" id="435275at2759"/>
<proteinExistence type="predicted"/>
<dbReference type="GO" id="GO:0035267">
    <property type="term" value="C:NuA4 histone acetyltransferase complex"/>
    <property type="evidence" value="ECO:0007669"/>
    <property type="project" value="InterPro"/>
</dbReference>
<reference evidence="2" key="1">
    <citation type="journal article" date="2014" name="Nucleic Acids Res.">
        <title>The evolutionary dynamics of variant antigen genes in Babesia reveal a history of genomic innovation underlying host-parasite interaction.</title>
        <authorList>
            <person name="Jackson A.P."/>
            <person name="Otto T.D."/>
            <person name="Darby A."/>
            <person name="Ramaprasad A."/>
            <person name="Xia D."/>
            <person name="Echaide I.E."/>
            <person name="Farber M."/>
            <person name="Gahlot S."/>
            <person name="Gamble J."/>
            <person name="Gupta D."/>
            <person name="Gupta Y."/>
            <person name="Jackson L."/>
            <person name="Malandrin L."/>
            <person name="Malas T.B."/>
            <person name="Moussa E."/>
            <person name="Nair M."/>
            <person name="Reid A.J."/>
            <person name="Sanders M."/>
            <person name="Sharma J."/>
            <person name="Tracey A."/>
            <person name="Quail M.A."/>
            <person name="Weir W."/>
            <person name="Wastling J.M."/>
            <person name="Hall N."/>
            <person name="Willadsen P."/>
            <person name="Lingelbach K."/>
            <person name="Shiels B."/>
            <person name="Tait A."/>
            <person name="Berriman M."/>
            <person name="Allred D.R."/>
            <person name="Pain A."/>
        </authorList>
    </citation>
    <scope>NUCLEOTIDE SEQUENCE [LARGE SCALE GENOMIC DNA]</scope>
    <source>
        <strain evidence="2">Bond</strain>
    </source>
</reference>
<accession>A0A061D263</accession>
<dbReference type="GO" id="GO:0006357">
    <property type="term" value="P:regulation of transcription by RNA polymerase II"/>
    <property type="evidence" value="ECO:0007669"/>
    <property type="project" value="InterPro"/>
</dbReference>
<gene>
    <name evidence="1" type="ORF">BBBOND_0105110</name>
</gene>
<dbReference type="EMBL" id="LK391707">
    <property type="protein sequence ID" value="CDR94202.1"/>
    <property type="molecule type" value="Genomic_DNA"/>
</dbReference>
<keyword evidence="2" id="KW-1185">Reference proteome</keyword>
<dbReference type="STRING" id="5866.A0A061D263"/>
<dbReference type="VEuPathDB" id="PiroplasmaDB:BBBOND_0105110"/>
<protein>
    <recommendedName>
        <fullName evidence="3">Enhancer of polycomb-like protein</fullName>
    </recommendedName>
</protein>
<organism evidence="1 2">
    <name type="scientific">Babesia bigemina</name>
    <dbReference type="NCBI Taxonomy" id="5866"/>
    <lineage>
        <taxon>Eukaryota</taxon>
        <taxon>Sar</taxon>
        <taxon>Alveolata</taxon>
        <taxon>Apicomplexa</taxon>
        <taxon>Aconoidasida</taxon>
        <taxon>Piroplasmida</taxon>
        <taxon>Babesiidae</taxon>
        <taxon>Babesia</taxon>
    </lineage>
</organism>
<dbReference type="PANTHER" id="PTHR14898">
    <property type="entry name" value="ENHANCER OF POLYCOMB"/>
    <property type="match status" value="1"/>
</dbReference>
<dbReference type="GeneID" id="24562743"/>
<dbReference type="KEGG" id="bbig:BBBOND_0105110"/>
<dbReference type="InterPro" id="IPR024943">
    <property type="entry name" value="Enhancer_polycomb"/>
</dbReference>
<evidence type="ECO:0008006" key="3">
    <source>
        <dbReference type="Google" id="ProtNLM"/>
    </source>
</evidence>
<dbReference type="AlphaFoldDB" id="A0A061D263"/>
<name>A0A061D263_BABBI</name>
<sequence>MVLPPAASTGRAVKTKQVNLTTGIKILRSRGEFDAFLEAEKSNPSSELQEELGALTACVLHGQVSNITKTKHASEAARNRITVPSTAMHKDDAIEDLGFVLPKQYIRFMQNRHSQIGVKLSETVSVHYSLYNQDVQFVESFNARCPDTPLSLVEFCLLMDYFEKGSAKCPREKPFSYEIALLGARESGNAAPAFVLHEVHAYWSRRRADHALPLIRHLWPVTLMWESSAFPVFRPRTKEKMLLRRPRRTKVESILRLFRIIDGFRKVLKLLNKMRQRDDKKLMVAQLEVVLFDQRCREREDESYVCPFWRSILDNKRSRVLKKMRTESHKTESAADPLSSSVGRLQSLQLPNRYWTSYQLDDCTPDNKSYRYLRISRRIGRGGRVWIDRRYLYDRPFAYGRKHHRLFSLLSDDESGDDIESDYINVPNRTGSFNVYTNDRRLERHPGFACTYEAVHPYNTGGLAHYQLPEYLARQLEIIKLLEGILPRQGDSGVRRLRAPGNYEGCA</sequence>
<evidence type="ECO:0000313" key="1">
    <source>
        <dbReference type="EMBL" id="CDR94202.1"/>
    </source>
</evidence>
<dbReference type="RefSeq" id="XP_012766388.1">
    <property type="nucleotide sequence ID" value="XM_012910934.1"/>
</dbReference>
<dbReference type="Proteomes" id="UP000033188">
    <property type="component" value="Chromosome 1"/>
</dbReference>
<evidence type="ECO:0000313" key="2">
    <source>
        <dbReference type="Proteomes" id="UP000033188"/>
    </source>
</evidence>